<sequence>MHSLVNTLFWVFLTWASLGLPIIGECQAKVTTGEYSHVIERIWLWDQYDIVTEVYGASKQKILLVQNPGHPWPMKKHVGSGPDGKLTYPEFMSDLEQQLGKPGHTPDYTMQAPDSGPGSPSFVEASDKLISKNWRGIMKVEFITPFEKNKDKNDYVKFLSMVDQKVHAIYAEFGDDPKWKSFLADKQERSRKLLSDITSIRKQETDEWVKNQMTKDIEDKNKKPLFGLGLKETYLVTERVPTAIPGQTGTYEKVNIRETWRQNRDNKAFKADLAKVGIHSRRDLVTWAENLGKEGNVGPNSPQNQTHYASFQIWKTLRERLVATLGGSGTCT</sequence>
<dbReference type="AlphaFoldDB" id="A0A395M6Y7"/>
<name>A0A395M6Y7_9HYPO</name>
<keyword evidence="1" id="KW-0732">Signal</keyword>
<gene>
    <name evidence="2" type="ORF">FIE12Z_12117</name>
</gene>
<feature type="signal peptide" evidence="1">
    <location>
        <begin position="1"/>
        <end position="28"/>
    </location>
</feature>
<evidence type="ECO:0000313" key="3">
    <source>
        <dbReference type="Proteomes" id="UP000265631"/>
    </source>
</evidence>
<keyword evidence="3" id="KW-1185">Reference proteome</keyword>
<reference evidence="2 3" key="1">
    <citation type="journal article" date="2018" name="PLoS Pathog.">
        <title>Evolution of structural diversity of trichothecenes, a family of toxins produced by plant pathogenic and entomopathogenic fungi.</title>
        <authorList>
            <person name="Proctor R.H."/>
            <person name="McCormick S.P."/>
            <person name="Kim H.S."/>
            <person name="Cardoza R.E."/>
            <person name="Stanley A.M."/>
            <person name="Lindo L."/>
            <person name="Kelly A."/>
            <person name="Brown D.W."/>
            <person name="Lee T."/>
            <person name="Vaughan M.M."/>
            <person name="Alexander N.J."/>
            <person name="Busman M."/>
            <person name="Gutierrez S."/>
        </authorList>
    </citation>
    <scope>NUCLEOTIDE SEQUENCE [LARGE SCALE GENOMIC DNA]</scope>
    <source>
        <strain evidence="2 3">NRRL 13405</strain>
    </source>
</reference>
<dbReference type="EMBL" id="PXXK01000524">
    <property type="protein sequence ID" value="RFN43651.1"/>
    <property type="molecule type" value="Genomic_DNA"/>
</dbReference>
<dbReference type="Proteomes" id="UP000265631">
    <property type="component" value="Unassembled WGS sequence"/>
</dbReference>
<comment type="caution">
    <text evidence="2">The sequence shown here is derived from an EMBL/GenBank/DDBJ whole genome shotgun (WGS) entry which is preliminary data.</text>
</comment>
<protein>
    <submittedName>
        <fullName evidence="2">Uncharacterized protein</fullName>
    </submittedName>
</protein>
<evidence type="ECO:0000256" key="1">
    <source>
        <dbReference type="SAM" id="SignalP"/>
    </source>
</evidence>
<dbReference type="OrthoDB" id="4316405at2759"/>
<feature type="chain" id="PRO_5017247259" evidence="1">
    <location>
        <begin position="29"/>
        <end position="332"/>
    </location>
</feature>
<organism evidence="2 3">
    <name type="scientific">Fusarium flagelliforme</name>
    <dbReference type="NCBI Taxonomy" id="2675880"/>
    <lineage>
        <taxon>Eukaryota</taxon>
        <taxon>Fungi</taxon>
        <taxon>Dikarya</taxon>
        <taxon>Ascomycota</taxon>
        <taxon>Pezizomycotina</taxon>
        <taxon>Sordariomycetes</taxon>
        <taxon>Hypocreomycetidae</taxon>
        <taxon>Hypocreales</taxon>
        <taxon>Nectriaceae</taxon>
        <taxon>Fusarium</taxon>
        <taxon>Fusarium incarnatum-equiseti species complex</taxon>
    </lineage>
</organism>
<accession>A0A395M6Y7</accession>
<proteinExistence type="predicted"/>
<evidence type="ECO:0000313" key="2">
    <source>
        <dbReference type="EMBL" id="RFN43651.1"/>
    </source>
</evidence>